<dbReference type="GO" id="GO:0008622">
    <property type="term" value="C:epsilon DNA polymerase complex"/>
    <property type="evidence" value="ECO:0007669"/>
    <property type="project" value="InterPro"/>
</dbReference>
<dbReference type="PANTHER" id="PTHR10670">
    <property type="entry name" value="DNA POLYMERASE EPSILON CATALYTIC SUBUNIT A"/>
    <property type="match status" value="1"/>
</dbReference>
<dbReference type="InterPro" id="IPR006133">
    <property type="entry name" value="DNA-dir_DNA_pol_B_exonuc"/>
</dbReference>
<comment type="similarity">
    <text evidence="2 15">Belongs to the DNA polymerase type-B family.</text>
</comment>
<dbReference type="GO" id="GO:0008270">
    <property type="term" value="F:zinc ion binding"/>
    <property type="evidence" value="ECO:0007669"/>
    <property type="project" value="UniProtKB-KW"/>
</dbReference>
<feature type="domain" description="DNA polymerase epsilon catalytic subunit A C-terminal" evidence="17">
    <location>
        <begin position="1486"/>
        <end position="1891"/>
    </location>
</feature>
<dbReference type="GO" id="GO:0008310">
    <property type="term" value="F:single-stranded DNA 3'-5' DNA exonuclease activity"/>
    <property type="evidence" value="ECO:0007669"/>
    <property type="project" value="TreeGrafter"/>
</dbReference>
<comment type="subcellular location">
    <subcellularLocation>
        <location evidence="1 15">Nucleus</location>
    </subcellularLocation>
</comment>
<dbReference type="FunFam" id="3.30.420.10:FF:000010">
    <property type="entry name" value="DNA polymerase epsilon catalytic subunit"/>
    <property type="match status" value="1"/>
</dbReference>
<dbReference type="InterPro" id="IPR013697">
    <property type="entry name" value="DNA_pol_e_suA_C"/>
</dbReference>
<dbReference type="GO" id="GO:0051539">
    <property type="term" value="F:4 iron, 4 sulfur cluster binding"/>
    <property type="evidence" value="ECO:0007669"/>
    <property type="project" value="UniProtKB-KW"/>
</dbReference>
<dbReference type="InterPro" id="IPR012337">
    <property type="entry name" value="RNaseH-like_sf"/>
</dbReference>
<dbReference type="GO" id="GO:0045004">
    <property type="term" value="P:DNA replication proofreading"/>
    <property type="evidence" value="ECO:0007669"/>
    <property type="project" value="TreeGrafter"/>
</dbReference>
<keyword evidence="9 15" id="KW-0862">Zinc</keyword>
<keyword evidence="4 15" id="KW-0808">Transferase</keyword>
<name>A0A813NI35_9BILA</name>
<sequence length="2196" mass="253871">MENEEIVQNNADKRLERINQNEELDSKYGFIRHKTSNEKIGWLVNFQPTEMIDDLKRFVSAVDYYFIGEDNQKFKATVPYNPYFFIGTKEGTERDVLAFLSRKYYGKVTKLEIIEKEDLDLKNHLIGLKQQYIKLIFLNTDELIKVRRELMSFVKRNKEANMKSAYESNFVDESLLKKSDQLENIIDIREYDVPYHVRVSIDMKLNVGLWYAVKGQGNDMPIISARPDLVDRPDPVILAYDIETTKLPLKFPDATTDQIMMISYMIDGKGFLITNREIISEDVEDFDFTPKPEFPGHFVIFNEPDEKALIRRFFEHIIEVQPQVISTYNGDSFDWPFVDTRAKHHDINMFKEIGFYKDSQDEYQSRACIHMDCYKWVKRDSYLPIGSQGLKAVAKAKLNYNPIELDPEEMCKLAVEQPQVLSNYSVSDAVATYYLYMKYVHPFIFALCTIIPMEPDSVLRKGSGTLCEMLLMVEAYQANIVYPNKQETVLNKLTSDGFVIDSETYVGASVEALESGIFRADIPAKFKLSSEAIQSLIDDVRRTMQRAIEVEEKVPLSMVVNFDEVCNEIIEKLSKLRDCPNRLETPIIYHLDVGAMYPNIILTNRLQPSAIVDESDCSACDFNKPGEKCQRKMKWTWRSEYMPASKNEFQRIQQQLENERFPVPKPGTGYRAFHELSLEEQAEIEKKRLQDYCRKAYKKIHVTREELRETTVCQRENSFYVDTVRAFRDRRYEFKNYHKEWKKKLSAAQESKDAMEIKKCNSMVILYESLQLAHKCILNSFYGYVMRKGARWYSMEMAGIVCHTGSTIITRAKELIEKIGRPLELDTDGIWCILPATFPENFVVKTTDPKKKLTISYPCSMLNLLVKDYYTNDQYHELVDPKLLKYEIRSENSVFFEVDGPYLAMILPAAKEEGKRLKKRYAVFNFDGSLAELKGFEVKRNGELQLIKIFQSSVFEAFLKGKTLEECYESVAKIANYWLDILYTKAENMPDYELFDLIAEKRTMSKALEEYGAQKSTSISTAKRLAEFLGDEMVKDKGLNCKYIISKKPEGAPVAERAIPIAIFQAEPSVCKHYLKKWLKAQSNSELEVRNFLDWEYYIERLNGCIQKIITIPAALQGVSNPVIRVAHPDWLYKKLSERNSTLKQRKIDDIFSFRPKPAITDTEMGVRDIEDITGGAKNSTKPVVVTQKMTSNNQENTEGRTQSSKRKHSELKEKRPRFNWREVLGEPPKLGQTQKEMRAWLNFHKRKWILQVDFRRQMKNSEKNGENTDSGFKIPNVKRTISDFVNKSNASKMLRPWQIIQISETNTIGMLKVWILSDSDVYVINLNMNRVFYVNQLKPMQKESSLCRKTSKHLPRSQQVYNLYEYSIPEHVFQKHQNDIMNEFANANVEGVYELNVPLMFRTLMQLGCVCNQKKGTNFKDYDTFEINDLEPQNNVDYLTSNFPKTIYLFIHNNSTKMIIGLFLPTNNTAQVLVLDSVKTNNMPNLSNLLNAEREKRINCGIGEEFLPNANQKFEIKIEINEAKAFKILDRCLSAYKDEKRGSTVILLQSNIEEAELKENVPLLDDFPIIKFNVTEKAGLFKVLDWQKVAAKHMIGHFMNSQTVLANMIEQSRYYQIPVGNLPPDAPAYACDLFFARHLSKNNHVLWCSPTSIPDLGGKQYDDYRFIQSNDESGMNSISIQMNNSGFYQNICLDMEITSLSISALLQLTKINEFDGASSVNFSVAPQASLEQMMNGDMGTAIFSSCYDEAALTLPALKIMRTMVQYWLKDIAMFGNAFADMQIIHFYRWLQSPSSLLYDPALKRTLQSYMKKLCVLLINEFKKLGGHIVYADLSRIIIGTNKMTVEDGMNQLKYILNNVQNKDLFSTVHIETNKIWTLLLWLDSANYGGIKYVNNEGDEENKEEIEMNWKMSTFLPPIVQENLLALLAGYLGSINENLKSYIEKLSNKTANTDPNDINVGSLAKFSQELVSGELTEQLMKLTQKIFKKLTDEDMPEQLGARYKLRCPALEFVKYTCKILSLDKNIGNQVIKLKKDLLTIINVREFSNDAQFVDPSLSFIIPQIICLKCNHCRDIDLCRDPCSNLNETDQSKQIGWFCINCGEYYDLSLIEYNLIEALHSKIMQYITQDIKCSKCNEVRAGFLQNYCECTGSYDNLISNEEGSYLVKSLMSFTKHLKMPRLKEELDWLLKYNPELV</sequence>
<organism evidence="18 19">
    <name type="scientific">Brachionus calyciflorus</name>
    <dbReference type="NCBI Taxonomy" id="104777"/>
    <lineage>
        <taxon>Eukaryota</taxon>
        <taxon>Metazoa</taxon>
        <taxon>Spiralia</taxon>
        <taxon>Gnathifera</taxon>
        <taxon>Rotifera</taxon>
        <taxon>Eurotatoria</taxon>
        <taxon>Monogononta</taxon>
        <taxon>Pseudotrocha</taxon>
        <taxon>Ploima</taxon>
        <taxon>Brachionidae</taxon>
        <taxon>Brachionus</taxon>
    </lineage>
</organism>
<keyword evidence="12 15" id="KW-0411">Iron-sulfur</keyword>
<dbReference type="GO" id="GO:0003677">
    <property type="term" value="F:DNA binding"/>
    <property type="evidence" value="ECO:0007669"/>
    <property type="project" value="UniProtKB-KW"/>
</dbReference>
<gene>
    <name evidence="18" type="ORF">OXX778_LOCUS3096</name>
</gene>
<evidence type="ECO:0000256" key="8">
    <source>
        <dbReference type="ARBA" id="ARBA00022771"/>
    </source>
</evidence>
<dbReference type="InterPro" id="IPR023211">
    <property type="entry name" value="DNA_pol_palm_dom_sf"/>
</dbReference>
<dbReference type="GO" id="GO:0000166">
    <property type="term" value="F:nucleotide binding"/>
    <property type="evidence" value="ECO:0007669"/>
    <property type="project" value="InterPro"/>
</dbReference>
<dbReference type="PANTHER" id="PTHR10670:SF0">
    <property type="entry name" value="DNA POLYMERASE EPSILON CATALYTIC SUBUNIT A"/>
    <property type="match status" value="1"/>
</dbReference>
<dbReference type="Gene3D" id="3.30.342.10">
    <property type="entry name" value="DNA Polymerase, chain B, domain 1"/>
    <property type="match status" value="1"/>
</dbReference>
<dbReference type="InterPro" id="IPR006172">
    <property type="entry name" value="DNA-dir_DNA_pol_B"/>
</dbReference>
<comment type="function">
    <text evidence="15">DNA polymerase II participates in chromosomal DNA replication.</text>
</comment>
<evidence type="ECO:0000256" key="4">
    <source>
        <dbReference type="ARBA" id="ARBA00022679"/>
    </source>
</evidence>
<evidence type="ECO:0000256" key="5">
    <source>
        <dbReference type="ARBA" id="ARBA00022695"/>
    </source>
</evidence>
<keyword evidence="14 15" id="KW-0539">Nucleus</keyword>
<dbReference type="Gene3D" id="3.30.420.10">
    <property type="entry name" value="Ribonuclease H-like superfamily/Ribonuclease H"/>
    <property type="match status" value="1"/>
</dbReference>
<dbReference type="OrthoDB" id="10060449at2759"/>
<evidence type="ECO:0000256" key="11">
    <source>
        <dbReference type="ARBA" id="ARBA00023004"/>
    </source>
</evidence>
<evidence type="ECO:0000256" key="7">
    <source>
        <dbReference type="ARBA" id="ARBA00022723"/>
    </source>
</evidence>
<dbReference type="GO" id="GO:0006297">
    <property type="term" value="P:nucleotide-excision repair, DNA gap filling"/>
    <property type="evidence" value="ECO:0007669"/>
    <property type="project" value="TreeGrafter"/>
</dbReference>
<evidence type="ECO:0000256" key="13">
    <source>
        <dbReference type="ARBA" id="ARBA00023125"/>
    </source>
</evidence>
<comment type="caution">
    <text evidence="18">The sequence shown here is derived from an EMBL/GenBank/DDBJ whole genome shotgun (WGS) entry which is preliminary data.</text>
</comment>
<evidence type="ECO:0000256" key="3">
    <source>
        <dbReference type="ARBA" id="ARBA00022485"/>
    </source>
</evidence>
<evidence type="ECO:0000256" key="12">
    <source>
        <dbReference type="ARBA" id="ARBA00023014"/>
    </source>
</evidence>
<dbReference type="InterPro" id="IPR042087">
    <property type="entry name" value="DNA_pol_B_thumb"/>
</dbReference>
<accession>A0A813NI35</accession>
<keyword evidence="5 15" id="KW-0548">Nucleotidyltransferase</keyword>
<reference evidence="18" key="1">
    <citation type="submission" date="2021-02" db="EMBL/GenBank/DDBJ databases">
        <authorList>
            <person name="Nowell W R."/>
        </authorList>
    </citation>
    <scope>NUCLEOTIDE SEQUENCE</scope>
    <source>
        <strain evidence="18">Ploen Becks lab</strain>
    </source>
</reference>
<keyword evidence="6 15" id="KW-0235">DNA replication</keyword>
<dbReference type="InterPro" id="IPR006134">
    <property type="entry name" value="DNA-dir_DNA_pol_B_multi_dom"/>
</dbReference>
<evidence type="ECO:0000256" key="9">
    <source>
        <dbReference type="ARBA" id="ARBA00022833"/>
    </source>
</evidence>
<dbReference type="InterPro" id="IPR055191">
    <property type="entry name" value="POL2_thumb"/>
</dbReference>
<evidence type="ECO:0000256" key="14">
    <source>
        <dbReference type="ARBA" id="ARBA00023242"/>
    </source>
</evidence>
<dbReference type="EMBL" id="CAJNOC010000262">
    <property type="protein sequence ID" value="CAF0735417.1"/>
    <property type="molecule type" value="Genomic_DNA"/>
</dbReference>
<dbReference type="SMART" id="SM00486">
    <property type="entry name" value="POLBc"/>
    <property type="match status" value="1"/>
</dbReference>
<proteinExistence type="inferred from homology"/>
<protein>
    <recommendedName>
        <fullName evidence="15">DNA polymerase epsilon catalytic subunit</fullName>
        <ecNumber evidence="15">2.7.7.7</ecNumber>
    </recommendedName>
</protein>
<keyword evidence="10 15" id="KW-0239">DNA-directed DNA polymerase</keyword>
<keyword evidence="19" id="KW-1185">Reference proteome</keyword>
<dbReference type="Pfam" id="PF03104">
    <property type="entry name" value="DNA_pol_B_exo1"/>
    <property type="match status" value="1"/>
</dbReference>
<evidence type="ECO:0000256" key="1">
    <source>
        <dbReference type="ARBA" id="ARBA00004123"/>
    </source>
</evidence>
<dbReference type="Pfam" id="PF00136">
    <property type="entry name" value="DNA_pol_B"/>
    <property type="match status" value="1"/>
</dbReference>
<dbReference type="FunFam" id="3.90.1600.10:FF:000006">
    <property type="entry name" value="DNA polymerase epsilon catalytic subunit"/>
    <property type="match status" value="1"/>
</dbReference>
<dbReference type="Pfam" id="PF22912">
    <property type="entry name" value="zf-DPOE"/>
    <property type="match status" value="1"/>
</dbReference>
<keyword evidence="3 15" id="KW-0004">4Fe-4S</keyword>
<feature type="compositionally biased region" description="Polar residues" evidence="16">
    <location>
        <begin position="1188"/>
        <end position="1203"/>
    </location>
</feature>
<feature type="region of interest" description="Disordered" evidence="16">
    <location>
        <begin position="1188"/>
        <end position="1214"/>
    </location>
</feature>
<comment type="catalytic activity">
    <reaction evidence="15">
        <text>DNA(n) + a 2'-deoxyribonucleoside 5'-triphosphate = DNA(n+1) + diphosphate</text>
        <dbReference type="Rhea" id="RHEA:22508"/>
        <dbReference type="Rhea" id="RHEA-COMP:17339"/>
        <dbReference type="Rhea" id="RHEA-COMP:17340"/>
        <dbReference type="ChEBI" id="CHEBI:33019"/>
        <dbReference type="ChEBI" id="CHEBI:61560"/>
        <dbReference type="ChEBI" id="CHEBI:173112"/>
        <dbReference type="EC" id="2.7.7.7"/>
    </reaction>
</comment>
<dbReference type="Gene3D" id="1.10.287.690">
    <property type="entry name" value="Helix hairpin bin"/>
    <property type="match status" value="1"/>
</dbReference>
<dbReference type="GO" id="GO:0006272">
    <property type="term" value="P:leading strand elongation"/>
    <property type="evidence" value="ECO:0007669"/>
    <property type="project" value="TreeGrafter"/>
</dbReference>
<dbReference type="GO" id="GO:0003887">
    <property type="term" value="F:DNA-directed DNA polymerase activity"/>
    <property type="evidence" value="ECO:0007669"/>
    <property type="project" value="UniProtKB-KW"/>
</dbReference>
<comment type="cofactor">
    <cofactor evidence="15">
        <name>[4Fe-4S] cluster</name>
        <dbReference type="ChEBI" id="CHEBI:49883"/>
    </cofactor>
</comment>
<dbReference type="Pfam" id="PF22634">
    <property type="entry name" value="POL2_thumb"/>
    <property type="match status" value="1"/>
</dbReference>
<keyword evidence="13 15" id="KW-0238">DNA-binding</keyword>
<dbReference type="Proteomes" id="UP000663879">
    <property type="component" value="Unassembled WGS sequence"/>
</dbReference>
<dbReference type="CDD" id="cd05535">
    <property type="entry name" value="POLBc_epsilon"/>
    <property type="match status" value="1"/>
</dbReference>
<dbReference type="Gene3D" id="3.90.1600.10">
    <property type="entry name" value="Palm domain of DNA polymerase"/>
    <property type="match status" value="1"/>
</dbReference>
<dbReference type="InterPro" id="IPR036397">
    <property type="entry name" value="RNaseH_sf"/>
</dbReference>
<evidence type="ECO:0000313" key="19">
    <source>
        <dbReference type="Proteomes" id="UP000663879"/>
    </source>
</evidence>
<dbReference type="InterPro" id="IPR054475">
    <property type="entry name" value="Znf-DPOE"/>
</dbReference>
<evidence type="ECO:0000256" key="10">
    <source>
        <dbReference type="ARBA" id="ARBA00022932"/>
    </source>
</evidence>
<evidence type="ECO:0000256" key="2">
    <source>
        <dbReference type="ARBA" id="ARBA00005755"/>
    </source>
</evidence>
<dbReference type="SMART" id="SM01159">
    <property type="entry name" value="DUF1744"/>
    <property type="match status" value="1"/>
</dbReference>
<dbReference type="CDD" id="cd05779">
    <property type="entry name" value="DNA_polB_epsilon_exo"/>
    <property type="match status" value="1"/>
</dbReference>
<dbReference type="InterPro" id="IPR043502">
    <property type="entry name" value="DNA/RNA_pol_sf"/>
</dbReference>
<evidence type="ECO:0000256" key="6">
    <source>
        <dbReference type="ARBA" id="ARBA00022705"/>
    </source>
</evidence>
<keyword evidence="7 15" id="KW-0479">Metal-binding</keyword>
<feature type="compositionally biased region" description="Basic residues" evidence="16">
    <location>
        <begin position="1204"/>
        <end position="1214"/>
    </location>
</feature>
<dbReference type="Pfam" id="PF23250">
    <property type="entry name" value="zf_DPOE_2"/>
    <property type="match status" value="1"/>
</dbReference>
<keyword evidence="11 15" id="KW-0408">Iron</keyword>
<evidence type="ECO:0000256" key="16">
    <source>
        <dbReference type="SAM" id="MobiDB-lite"/>
    </source>
</evidence>
<dbReference type="SUPFAM" id="SSF56672">
    <property type="entry name" value="DNA/RNA polymerases"/>
    <property type="match status" value="1"/>
</dbReference>
<dbReference type="EC" id="2.7.7.7" evidence="15"/>
<dbReference type="Pfam" id="PF08490">
    <property type="entry name" value="DUF1744"/>
    <property type="match status" value="1"/>
</dbReference>
<evidence type="ECO:0000259" key="17">
    <source>
        <dbReference type="SMART" id="SM01159"/>
    </source>
</evidence>
<evidence type="ECO:0000256" key="15">
    <source>
        <dbReference type="RuleBase" id="RU365029"/>
    </source>
</evidence>
<dbReference type="GO" id="GO:0000278">
    <property type="term" value="P:mitotic cell cycle"/>
    <property type="evidence" value="ECO:0007669"/>
    <property type="project" value="TreeGrafter"/>
</dbReference>
<dbReference type="InterPro" id="IPR029703">
    <property type="entry name" value="POL2"/>
</dbReference>
<keyword evidence="8 15" id="KW-0863">Zinc-finger</keyword>
<dbReference type="FunFam" id="1.10.132.60:FF:000002">
    <property type="entry name" value="DNA polymerase epsilon catalytic subunit"/>
    <property type="match status" value="1"/>
</dbReference>
<dbReference type="Gene3D" id="1.10.132.60">
    <property type="entry name" value="DNA polymerase family B, C-terminal domain"/>
    <property type="match status" value="1"/>
</dbReference>
<evidence type="ECO:0000313" key="18">
    <source>
        <dbReference type="EMBL" id="CAF0735417.1"/>
    </source>
</evidence>
<dbReference type="GO" id="GO:0006287">
    <property type="term" value="P:base-excision repair, gap-filling"/>
    <property type="evidence" value="ECO:0007669"/>
    <property type="project" value="TreeGrafter"/>
</dbReference>
<dbReference type="SUPFAM" id="SSF53098">
    <property type="entry name" value="Ribonuclease H-like"/>
    <property type="match status" value="1"/>
</dbReference>